<reference evidence="2 3" key="1">
    <citation type="submission" date="2024-09" db="EMBL/GenBank/DDBJ databases">
        <authorList>
            <person name="Sun Q."/>
            <person name="Mori K."/>
        </authorList>
    </citation>
    <scope>NUCLEOTIDE SEQUENCE [LARGE SCALE GENOMIC DNA]</scope>
    <source>
        <strain evidence="2 3">CCM 7650</strain>
    </source>
</reference>
<dbReference type="PANTHER" id="PTHR42160">
    <property type="entry name" value="URACIL-DNA GLYCOSYLASE SUPERFAMILY PROTEIN"/>
    <property type="match status" value="1"/>
</dbReference>
<dbReference type="PANTHER" id="PTHR42160:SF1">
    <property type="entry name" value="URACIL-DNA GLYCOSYLASE SUPERFAMILY PROTEIN"/>
    <property type="match status" value="1"/>
</dbReference>
<feature type="domain" description="Uracil-DNA glycosylase-like" evidence="1">
    <location>
        <begin position="30"/>
        <end position="187"/>
    </location>
</feature>
<dbReference type="SMART" id="SM00986">
    <property type="entry name" value="UDG"/>
    <property type="match status" value="1"/>
</dbReference>
<dbReference type="InterPro" id="IPR047124">
    <property type="entry name" value="HI_0220.2"/>
</dbReference>
<evidence type="ECO:0000259" key="1">
    <source>
        <dbReference type="SMART" id="SM00986"/>
    </source>
</evidence>
<dbReference type="SMART" id="SM00987">
    <property type="entry name" value="UreE_C"/>
    <property type="match status" value="1"/>
</dbReference>
<dbReference type="Proteomes" id="UP001589797">
    <property type="component" value="Unassembled WGS sequence"/>
</dbReference>
<dbReference type="InterPro" id="IPR005122">
    <property type="entry name" value="Uracil-DNA_glycosylase-like"/>
</dbReference>
<organism evidence="2 3">
    <name type="scientific">Fontibacter flavus</name>
    <dbReference type="NCBI Taxonomy" id="654838"/>
    <lineage>
        <taxon>Bacteria</taxon>
        <taxon>Pseudomonadati</taxon>
        <taxon>Bacteroidota</taxon>
        <taxon>Cytophagia</taxon>
        <taxon>Cytophagales</taxon>
        <taxon>Cyclobacteriaceae</taxon>
        <taxon>Fontibacter</taxon>
    </lineage>
</organism>
<accession>A0ABV6FTK3</accession>
<proteinExistence type="predicted"/>
<evidence type="ECO:0000313" key="3">
    <source>
        <dbReference type="Proteomes" id="UP001589797"/>
    </source>
</evidence>
<keyword evidence="3" id="KW-1185">Reference proteome</keyword>
<name>A0ABV6FTK3_9BACT</name>
<dbReference type="Gene3D" id="3.40.470.10">
    <property type="entry name" value="Uracil-DNA glycosylase-like domain"/>
    <property type="match status" value="1"/>
</dbReference>
<comment type="caution">
    <text evidence="2">The sequence shown here is derived from an EMBL/GenBank/DDBJ whole genome shotgun (WGS) entry which is preliminary data.</text>
</comment>
<dbReference type="Pfam" id="PF03167">
    <property type="entry name" value="UDG"/>
    <property type="match status" value="1"/>
</dbReference>
<protein>
    <submittedName>
        <fullName evidence="2">Uracil-DNA glycosylase family protein</fullName>
    </submittedName>
</protein>
<dbReference type="EMBL" id="JBHLWI010000029">
    <property type="protein sequence ID" value="MFC0263189.1"/>
    <property type="molecule type" value="Genomic_DNA"/>
</dbReference>
<dbReference type="SUPFAM" id="SSF52141">
    <property type="entry name" value="Uracil-DNA glycosylase-like"/>
    <property type="match status" value="1"/>
</dbReference>
<gene>
    <name evidence="2" type="ORF">ACFFIP_10885</name>
</gene>
<sequence length="197" mass="22860">MMLRQFENLVQEVKSCRICADYLPLGPKPVFSADEKSRILIVGQAPGTKVHETGIPWNDQSGKELRRWLGVDTETFYNTEFFGIIPMGFCYPGRGTGGDLPPRPECAPKWHDALLEHMPQIELTLLIGQYAQGYYLGQKRRKTLTETVMNFEEYLPKYFPLVHPSPRNKAWHKRNPWFEERLLPVLRAKVREVLEES</sequence>
<dbReference type="InterPro" id="IPR036895">
    <property type="entry name" value="Uracil-DNA_glycosylase-like_sf"/>
</dbReference>
<dbReference type="RefSeq" id="WP_382387661.1">
    <property type="nucleotide sequence ID" value="NZ_JBHLWI010000029.1"/>
</dbReference>
<dbReference type="CDD" id="cd10033">
    <property type="entry name" value="UDG_like"/>
    <property type="match status" value="1"/>
</dbReference>
<evidence type="ECO:0000313" key="2">
    <source>
        <dbReference type="EMBL" id="MFC0263189.1"/>
    </source>
</evidence>